<feature type="binding site" evidence="11">
    <location>
        <position position="568"/>
    </location>
    <ligand>
        <name>Zn(2+)</name>
        <dbReference type="ChEBI" id="CHEBI:29105"/>
    </ligand>
</feature>
<keyword evidence="2 11" id="KW-0820">tRNA-binding</keyword>
<feature type="binding site" evidence="11">
    <location>
        <position position="666"/>
    </location>
    <ligand>
        <name>Zn(2+)</name>
        <dbReference type="ChEBI" id="CHEBI:29105"/>
    </ligand>
</feature>
<comment type="similarity">
    <text evidence="1 11">Belongs to the class-II aminoacyl-tRNA synthetase family.</text>
</comment>
<dbReference type="InterPro" id="IPR018163">
    <property type="entry name" value="Thr/Ala-tRNA-synth_IIc_edit"/>
</dbReference>
<dbReference type="Pfam" id="PF02272">
    <property type="entry name" value="DHHA1"/>
    <property type="match status" value="1"/>
</dbReference>
<keyword evidence="7 11" id="KW-0648">Protein biosynthesis</keyword>
<comment type="cofactor">
    <cofactor evidence="11">
        <name>Zn(2+)</name>
        <dbReference type="ChEBI" id="CHEBI:29105"/>
    </cofactor>
    <text evidence="11">Binds 1 zinc ion per subunit.</text>
</comment>
<comment type="subcellular location">
    <subcellularLocation>
        <location evidence="11">Cytoplasm</location>
    </subcellularLocation>
</comment>
<keyword evidence="3 11" id="KW-0436">Ligase</keyword>
<dbReference type="Proteomes" id="UP000649151">
    <property type="component" value="Unassembled WGS sequence"/>
</dbReference>
<dbReference type="SUPFAM" id="SSF55681">
    <property type="entry name" value="Class II aaRS and biotin synthetases"/>
    <property type="match status" value="1"/>
</dbReference>
<accession>A0ABR7ISU7</accession>
<dbReference type="Gene3D" id="3.30.980.10">
    <property type="entry name" value="Threonyl-trna Synthetase, Chain A, domain 2"/>
    <property type="match status" value="1"/>
</dbReference>
<evidence type="ECO:0000256" key="7">
    <source>
        <dbReference type="ARBA" id="ARBA00022917"/>
    </source>
</evidence>
<name>A0ABR7ISU7_9CLOT</name>
<dbReference type="HAMAP" id="MF_00036_B">
    <property type="entry name" value="Ala_tRNA_synth_B"/>
    <property type="match status" value="1"/>
</dbReference>
<dbReference type="PANTHER" id="PTHR11777">
    <property type="entry name" value="ALANYL-TRNA SYNTHETASE"/>
    <property type="match status" value="1"/>
</dbReference>
<sequence>MKWMGLNELREKYLSFFEKKGHLRLKSFPLVPQGDNSLLLINSGMAPMKKWFLGQETPPKNRVTTCQKCIRTPDIENVGKTARHGTFFEMLGNFSFGDYFKEEATEWAWEFVTKELELPIDRIWVSIYEDDDEAFEIWTKRRGVSPDHIVRFGKEDNFWEIGSGPCGPCSELYFDRGVEKGCGKPDCKVGCECDRFVEFWNLVFSQFNSDGEGNYEPMEHPNIDTGMGLERLACIMQEVDNLFEVDTVQNIMKHISQIAGVTYKENPQTDVSLRVITDHIRSTTFMIADGVIPSNEGRGYVLRRLLRRAARNGKMIGIQKPFLYQVVDTVIKENQPAYPELLENADYIKKIVKAEEENFASTINKGLNLLYDMIDNIDSSMEQRMLSGDQAFKLYDTYGFPLDLIKEVIEEQNIAIDEERFMELMNAQKEAARKNAAANDVAWDENELVFTDDATEFLGYSMYECDATLKHIVMDGKEVETASEGQQVTLVFDVTPFYAESGGQVGDRGVFVYGDNIVNVTDCKKAKSGHFLHSGVVMAGSISHGMNGHLAIDEKRRQAIARNHTAAHLLQKALRDVLGSHVHQAGQLVDDQRVRFDFNHFEPMTPQEIADVEAAVNEQILNALDVNVQEMKIEEAKQLGAMALFGEKYGDVVRVVDASGYSIEFCGGTHVDNTSKLGLFKIISESSAAAGIRRIEATTGTGVLNMIHENHLMIATTCSVLKLTNPHELPSRCKNLMDELKEKDHKIDEMTQKLASYRFEEVLDSALEVNGIQVISASFNGLNTQSLRALGDRVKERTNVVAVFASIAEGKGTMLAVCGKEAVERGAHAGNIVREVSALAGGKGGGRPDSAMAGVNEIFKIDEALAQLPSVVQKFVK</sequence>
<evidence type="ECO:0000256" key="5">
    <source>
        <dbReference type="ARBA" id="ARBA00022840"/>
    </source>
</evidence>
<keyword evidence="14" id="KW-1185">Reference proteome</keyword>
<keyword evidence="4 11" id="KW-0547">Nucleotide-binding</keyword>
<feature type="binding site" evidence="11">
    <location>
        <position position="564"/>
    </location>
    <ligand>
        <name>Zn(2+)</name>
        <dbReference type="ChEBI" id="CHEBI:29105"/>
    </ligand>
</feature>
<dbReference type="InterPro" id="IPR018164">
    <property type="entry name" value="Ala-tRNA-synth_IIc_N"/>
</dbReference>
<dbReference type="InterPro" id="IPR018165">
    <property type="entry name" value="Ala-tRNA-synth_IIc_core"/>
</dbReference>
<dbReference type="EC" id="6.1.1.7" evidence="11"/>
<keyword evidence="5 11" id="KW-0067">ATP-binding</keyword>
<dbReference type="RefSeq" id="WP_186996814.1">
    <property type="nucleotide sequence ID" value="NZ_JACOQK010000001.1"/>
</dbReference>
<evidence type="ECO:0000313" key="13">
    <source>
        <dbReference type="EMBL" id="MBC5788163.1"/>
    </source>
</evidence>
<evidence type="ECO:0000256" key="6">
    <source>
        <dbReference type="ARBA" id="ARBA00022884"/>
    </source>
</evidence>
<organism evidence="13 14">
    <name type="scientific">Clostridium facile</name>
    <dbReference type="NCBI Taxonomy" id="2763035"/>
    <lineage>
        <taxon>Bacteria</taxon>
        <taxon>Bacillati</taxon>
        <taxon>Bacillota</taxon>
        <taxon>Clostridia</taxon>
        <taxon>Eubacteriales</taxon>
        <taxon>Clostridiaceae</taxon>
        <taxon>Clostridium</taxon>
    </lineage>
</organism>
<evidence type="ECO:0000256" key="11">
    <source>
        <dbReference type="HAMAP-Rule" id="MF_00036"/>
    </source>
</evidence>
<comment type="catalytic activity">
    <reaction evidence="10 11">
        <text>tRNA(Ala) + L-alanine + ATP = L-alanyl-tRNA(Ala) + AMP + diphosphate</text>
        <dbReference type="Rhea" id="RHEA:12540"/>
        <dbReference type="Rhea" id="RHEA-COMP:9657"/>
        <dbReference type="Rhea" id="RHEA-COMP:9923"/>
        <dbReference type="ChEBI" id="CHEBI:30616"/>
        <dbReference type="ChEBI" id="CHEBI:33019"/>
        <dbReference type="ChEBI" id="CHEBI:57972"/>
        <dbReference type="ChEBI" id="CHEBI:78442"/>
        <dbReference type="ChEBI" id="CHEBI:78497"/>
        <dbReference type="ChEBI" id="CHEBI:456215"/>
        <dbReference type="EC" id="6.1.1.7"/>
    </reaction>
</comment>
<dbReference type="EMBL" id="JACOQK010000001">
    <property type="protein sequence ID" value="MBC5788163.1"/>
    <property type="molecule type" value="Genomic_DNA"/>
</dbReference>
<keyword evidence="11" id="KW-0479">Metal-binding</keyword>
<dbReference type="PANTHER" id="PTHR11777:SF9">
    <property type="entry name" value="ALANINE--TRNA LIGASE, CYTOPLASMIC"/>
    <property type="match status" value="1"/>
</dbReference>
<comment type="function">
    <text evidence="9 11">Catalyzes the attachment of alanine to tRNA(Ala) in a two-step reaction: alanine is first activated by ATP to form Ala-AMP and then transferred to the acceptor end of tRNA(Ala). Also edits incorrectly charged Ser-tRNA(Ala) and Gly-tRNA(Ala) via its editing domain.</text>
</comment>
<dbReference type="InterPro" id="IPR012947">
    <property type="entry name" value="tRNA_SAD"/>
</dbReference>
<comment type="caution">
    <text evidence="13">The sequence shown here is derived from an EMBL/GenBank/DDBJ whole genome shotgun (WGS) entry which is preliminary data.</text>
</comment>
<comment type="domain">
    <text evidence="11">Consists of three domains; the N-terminal catalytic domain, the editing domain and the C-terminal C-Ala domain. The editing domain removes incorrectly charged amino acids, while the C-Ala domain, along with tRNA(Ala), serves as a bridge to cooperatively bring together the editing and aminoacylation centers thus stimulating deacylation of misacylated tRNAs.</text>
</comment>
<evidence type="ECO:0000259" key="12">
    <source>
        <dbReference type="PROSITE" id="PS50860"/>
    </source>
</evidence>
<dbReference type="InterPro" id="IPR023033">
    <property type="entry name" value="Ala_tRNA_ligase_euk/bac"/>
</dbReference>
<dbReference type="Gene3D" id="3.10.310.40">
    <property type="match status" value="1"/>
</dbReference>
<dbReference type="Gene3D" id="6.10.250.550">
    <property type="match status" value="1"/>
</dbReference>
<evidence type="ECO:0000256" key="3">
    <source>
        <dbReference type="ARBA" id="ARBA00022598"/>
    </source>
</evidence>
<evidence type="ECO:0000256" key="9">
    <source>
        <dbReference type="ARBA" id="ARBA00024779"/>
    </source>
</evidence>
<evidence type="ECO:0000313" key="14">
    <source>
        <dbReference type="Proteomes" id="UP000649151"/>
    </source>
</evidence>
<reference evidence="13 14" key="1">
    <citation type="submission" date="2020-08" db="EMBL/GenBank/DDBJ databases">
        <title>Genome public.</title>
        <authorList>
            <person name="Liu C."/>
            <person name="Sun Q."/>
        </authorList>
    </citation>
    <scope>NUCLEOTIDE SEQUENCE [LARGE SCALE GENOMIC DNA]</scope>
    <source>
        <strain evidence="13 14">NSJ-27</strain>
    </source>
</reference>
<dbReference type="GO" id="GO:0004813">
    <property type="term" value="F:alanine-tRNA ligase activity"/>
    <property type="evidence" value="ECO:0007669"/>
    <property type="project" value="UniProtKB-EC"/>
</dbReference>
<feature type="binding site" evidence="11">
    <location>
        <position position="670"/>
    </location>
    <ligand>
        <name>Zn(2+)</name>
        <dbReference type="ChEBI" id="CHEBI:29105"/>
    </ligand>
</feature>
<evidence type="ECO:0000256" key="1">
    <source>
        <dbReference type="ARBA" id="ARBA00008226"/>
    </source>
</evidence>
<proteinExistence type="inferred from homology"/>
<dbReference type="NCBIfam" id="TIGR00344">
    <property type="entry name" value="alaS"/>
    <property type="match status" value="1"/>
</dbReference>
<dbReference type="InterPro" id="IPR009000">
    <property type="entry name" value="Transl_B-barrel_sf"/>
</dbReference>
<keyword evidence="8 11" id="KW-0030">Aminoacyl-tRNA synthetase</keyword>
<dbReference type="CDD" id="cd00673">
    <property type="entry name" value="AlaRS_core"/>
    <property type="match status" value="1"/>
</dbReference>
<evidence type="ECO:0000256" key="2">
    <source>
        <dbReference type="ARBA" id="ARBA00022555"/>
    </source>
</evidence>
<dbReference type="Pfam" id="PF07973">
    <property type="entry name" value="tRNA_SAD"/>
    <property type="match status" value="1"/>
</dbReference>
<dbReference type="Pfam" id="PF01411">
    <property type="entry name" value="tRNA-synt_2c"/>
    <property type="match status" value="1"/>
</dbReference>
<dbReference type="InterPro" id="IPR003156">
    <property type="entry name" value="DHHA1_dom"/>
</dbReference>
<feature type="domain" description="Alanyl-transfer RNA synthetases family profile" evidence="12">
    <location>
        <begin position="4"/>
        <end position="709"/>
    </location>
</feature>
<dbReference type="InterPro" id="IPR050058">
    <property type="entry name" value="Ala-tRNA_ligase"/>
</dbReference>
<dbReference type="SMART" id="SM00863">
    <property type="entry name" value="tRNA_SAD"/>
    <property type="match status" value="1"/>
</dbReference>
<dbReference type="PRINTS" id="PR00980">
    <property type="entry name" value="TRNASYNTHALA"/>
</dbReference>
<evidence type="ECO:0000256" key="8">
    <source>
        <dbReference type="ARBA" id="ARBA00023146"/>
    </source>
</evidence>
<dbReference type="Gene3D" id="3.30.54.20">
    <property type="match status" value="1"/>
</dbReference>
<keyword evidence="11" id="KW-0963">Cytoplasm</keyword>
<dbReference type="Gene3D" id="3.30.930.10">
    <property type="entry name" value="Bira Bifunctional Protein, Domain 2"/>
    <property type="match status" value="1"/>
</dbReference>
<gene>
    <name evidence="11 13" type="primary">alaS</name>
    <name evidence="13" type="ORF">H8Z77_09055</name>
</gene>
<dbReference type="Gene3D" id="2.40.30.130">
    <property type="match status" value="1"/>
</dbReference>
<dbReference type="SUPFAM" id="SSF101353">
    <property type="entry name" value="Putative anticodon-binding domain of alanyl-tRNA synthetase (AlaRS)"/>
    <property type="match status" value="1"/>
</dbReference>
<protein>
    <recommendedName>
        <fullName evidence="11">Alanine--tRNA ligase</fullName>
        <ecNumber evidence="11">6.1.1.7</ecNumber>
    </recommendedName>
    <alternativeName>
        <fullName evidence="11">Alanyl-tRNA synthetase</fullName>
        <shortName evidence="11">AlaRS</shortName>
    </alternativeName>
</protein>
<evidence type="ECO:0000256" key="10">
    <source>
        <dbReference type="ARBA" id="ARBA00048300"/>
    </source>
</evidence>
<dbReference type="SUPFAM" id="SSF55186">
    <property type="entry name" value="ThrRS/AlaRS common domain"/>
    <property type="match status" value="1"/>
</dbReference>
<dbReference type="InterPro" id="IPR045864">
    <property type="entry name" value="aa-tRNA-synth_II/BPL/LPL"/>
</dbReference>
<keyword evidence="11" id="KW-0862">Zinc</keyword>
<dbReference type="SUPFAM" id="SSF50447">
    <property type="entry name" value="Translation proteins"/>
    <property type="match status" value="1"/>
</dbReference>
<evidence type="ECO:0000256" key="4">
    <source>
        <dbReference type="ARBA" id="ARBA00022741"/>
    </source>
</evidence>
<dbReference type="PROSITE" id="PS50860">
    <property type="entry name" value="AA_TRNA_LIGASE_II_ALA"/>
    <property type="match status" value="1"/>
</dbReference>
<keyword evidence="6 11" id="KW-0694">RNA-binding</keyword>
<dbReference type="InterPro" id="IPR018162">
    <property type="entry name" value="Ala-tRNA-ligase_IIc_anticod-bd"/>
</dbReference>
<dbReference type="InterPro" id="IPR002318">
    <property type="entry name" value="Ala-tRNA-lgiase_IIc"/>
</dbReference>